<dbReference type="CDD" id="cd03394">
    <property type="entry name" value="PAP2_like_5"/>
    <property type="match status" value="1"/>
</dbReference>
<dbReference type="RefSeq" id="WP_346752391.1">
    <property type="nucleotide sequence ID" value="NZ_JAUJEA010000004.1"/>
</dbReference>
<name>A0ABT8KNT0_9BACT</name>
<accession>A0ABT8KNT0</accession>
<evidence type="ECO:0000313" key="3">
    <source>
        <dbReference type="Proteomes" id="UP001172082"/>
    </source>
</evidence>
<dbReference type="Gene3D" id="1.20.144.10">
    <property type="entry name" value="Phosphatidic acid phosphatase type 2/haloperoxidase"/>
    <property type="match status" value="1"/>
</dbReference>
<dbReference type="Pfam" id="PF01569">
    <property type="entry name" value="PAP2"/>
    <property type="match status" value="1"/>
</dbReference>
<dbReference type="InterPro" id="IPR036938">
    <property type="entry name" value="PAP2/HPO_sf"/>
</dbReference>
<dbReference type="PANTHER" id="PTHR14969:SF13">
    <property type="entry name" value="AT30094P"/>
    <property type="match status" value="1"/>
</dbReference>
<organism evidence="2 3">
    <name type="scientific">Splendidivirga corallicola</name>
    <dbReference type="NCBI Taxonomy" id="3051826"/>
    <lineage>
        <taxon>Bacteria</taxon>
        <taxon>Pseudomonadati</taxon>
        <taxon>Bacteroidota</taxon>
        <taxon>Cytophagia</taxon>
        <taxon>Cytophagales</taxon>
        <taxon>Splendidivirgaceae</taxon>
        <taxon>Splendidivirga</taxon>
    </lineage>
</organism>
<protein>
    <submittedName>
        <fullName evidence="2">Phosphatase PAP2 family protein</fullName>
    </submittedName>
</protein>
<evidence type="ECO:0000259" key="1">
    <source>
        <dbReference type="SMART" id="SM00014"/>
    </source>
</evidence>
<evidence type="ECO:0000313" key="2">
    <source>
        <dbReference type="EMBL" id="MDN5202366.1"/>
    </source>
</evidence>
<gene>
    <name evidence="2" type="ORF">QQ008_13350</name>
</gene>
<dbReference type="SMART" id="SM00014">
    <property type="entry name" value="acidPPc"/>
    <property type="match status" value="1"/>
</dbReference>
<dbReference type="SUPFAM" id="SSF48317">
    <property type="entry name" value="Acid phosphatase/Vanadium-dependent haloperoxidase"/>
    <property type="match status" value="1"/>
</dbReference>
<keyword evidence="3" id="KW-1185">Reference proteome</keyword>
<dbReference type="Proteomes" id="UP001172082">
    <property type="component" value="Unassembled WGS sequence"/>
</dbReference>
<comment type="caution">
    <text evidence="2">The sequence shown here is derived from an EMBL/GenBank/DDBJ whole genome shotgun (WGS) entry which is preliminary data.</text>
</comment>
<sequence length="227" mass="25717">MRIELEKKFNQRLNNKKLYRAASTPLTLIAAGIFAMDNDLIDQEDIWEIRQEKIPNFKSHLDDYLQFAPIAAAYGLHAFGVKGHHRFGDRTMLLLKSELLMMAIVTPLKKFTHVKRPDGSAFTAFPSGHTAQAFVAATFFHKEYGHLSPWYSIAAYTAASSVGILRVLNNRHWLSDVLAGAGIGILATNLVYLTHRYKWSDKPPKRKLIALPSYHNNSFGFVLNLKF</sequence>
<dbReference type="EMBL" id="JAUJEA010000004">
    <property type="protein sequence ID" value="MDN5202366.1"/>
    <property type="molecule type" value="Genomic_DNA"/>
</dbReference>
<proteinExistence type="predicted"/>
<dbReference type="InterPro" id="IPR000326">
    <property type="entry name" value="PAP2/HPO"/>
</dbReference>
<dbReference type="PANTHER" id="PTHR14969">
    <property type="entry name" value="SPHINGOSINE-1-PHOSPHATE PHOSPHOHYDROLASE"/>
    <property type="match status" value="1"/>
</dbReference>
<reference evidence="2" key="1">
    <citation type="submission" date="2023-06" db="EMBL/GenBank/DDBJ databases">
        <title>Genomic of Parafulvivirga corallium.</title>
        <authorList>
            <person name="Wang G."/>
        </authorList>
    </citation>
    <scope>NUCLEOTIDE SEQUENCE</scope>
    <source>
        <strain evidence="2">BMA10</strain>
    </source>
</reference>
<feature type="domain" description="Phosphatidic acid phosphatase type 2/haloperoxidase" evidence="1">
    <location>
        <begin position="91"/>
        <end position="192"/>
    </location>
</feature>